<organism evidence="7 8">
    <name type="scientific">Ohtaekwangia kribbensis</name>
    <dbReference type="NCBI Taxonomy" id="688913"/>
    <lineage>
        <taxon>Bacteria</taxon>
        <taxon>Pseudomonadati</taxon>
        <taxon>Bacteroidota</taxon>
        <taxon>Cytophagia</taxon>
        <taxon>Cytophagales</taxon>
        <taxon>Fulvivirgaceae</taxon>
        <taxon>Ohtaekwangia</taxon>
    </lineage>
</organism>
<dbReference type="PANTHER" id="PTHR33507">
    <property type="entry name" value="INNER MEMBRANE PROTEIN YBBJ"/>
    <property type="match status" value="1"/>
</dbReference>
<sequence length="157" mass="17122">MLMWIIILALLVIGLGLVIVELVFIPGTTVVGLLGLIFTGTAVIISYNHFGSDVGFYVLMGTLVATLVALFYSFRTGAWTKFSLKSSNDGKVNEGLLSDLHIGDEGVTVSTLRPIGKAEFRNRIFEVKTLGSYIEQGQPVKITQIYSNQIVVEPINQ</sequence>
<accession>A0ABW3K6E2</accession>
<evidence type="ECO:0000256" key="3">
    <source>
        <dbReference type="ARBA" id="ARBA00022989"/>
    </source>
</evidence>
<name>A0ABW3K6E2_9BACT</name>
<feature type="transmembrane region" description="Helical" evidence="5">
    <location>
        <begin position="31"/>
        <end position="50"/>
    </location>
</feature>
<feature type="domain" description="NfeD-like C-terminal" evidence="6">
    <location>
        <begin position="99"/>
        <end position="154"/>
    </location>
</feature>
<dbReference type="Gene3D" id="2.40.50.140">
    <property type="entry name" value="Nucleic acid-binding proteins"/>
    <property type="match status" value="1"/>
</dbReference>
<evidence type="ECO:0000259" key="6">
    <source>
        <dbReference type="Pfam" id="PF01957"/>
    </source>
</evidence>
<keyword evidence="8" id="KW-1185">Reference proteome</keyword>
<dbReference type="RefSeq" id="WP_377579985.1">
    <property type="nucleotide sequence ID" value="NZ_JBHTKA010000004.1"/>
</dbReference>
<evidence type="ECO:0000313" key="7">
    <source>
        <dbReference type="EMBL" id="MFD1000542.1"/>
    </source>
</evidence>
<reference evidence="8" key="1">
    <citation type="journal article" date="2019" name="Int. J. Syst. Evol. Microbiol.">
        <title>The Global Catalogue of Microorganisms (GCM) 10K type strain sequencing project: providing services to taxonomists for standard genome sequencing and annotation.</title>
        <authorList>
            <consortium name="The Broad Institute Genomics Platform"/>
            <consortium name="The Broad Institute Genome Sequencing Center for Infectious Disease"/>
            <person name="Wu L."/>
            <person name="Ma J."/>
        </authorList>
    </citation>
    <scope>NUCLEOTIDE SEQUENCE [LARGE SCALE GENOMIC DNA]</scope>
    <source>
        <strain evidence="8">CCUG 58938</strain>
    </source>
</reference>
<feature type="transmembrane region" description="Helical" evidence="5">
    <location>
        <begin position="56"/>
        <end position="74"/>
    </location>
</feature>
<comment type="caution">
    <text evidence="7">The sequence shown here is derived from an EMBL/GenBank/DDBJ whole genome shotgun (WGS) entry which is preliminary data.</text>
</comment>
<dbReference type="InterPro" id="IPR012340">
    <property type="entry name" value="NA-bd_OB-fold"/>
</dbReference>
<dbReference type="InterPro" id="IPR002810">
    <property type="entry name" value="NfeD-like_C"/>
</dbReference>
<dbReference type="EMBL" id="JBHTKA010000004">
    <property type="protein sequence ID" value="MFD1000542.1"/>
    <property type="molecule type" value="Genomic_DNA"/>
</dbReference>
<gene>
    <name evidence="7" type="ORF">ACFQ21_14550</name>
</gene>
<keyword evidence="2 5" id="KW-0812">Transmembrane</keyword>
<comment type="subcellular location">
    <subcellularLocation>
        <location evidence="1">Membrane</location>
        <topology evidence="1">Multi-pass membrane protein</topology>
    </subcellularLocation>
</comment>
<keyword evidence="4 5" id="KW-0472">Membrane</keyword>
<feature type="transmembrane region" description="Helical" evidence="5">
    <location>
        <begin position="6"/>
        <end position="24"/>
    </location>
</feature>
<keyword evidence="3 5" id="KW-1133">Transmembrane helix</keyword>
<evidence type="ECO:0000313" key="8">
    <source>
        <dbReference type="Proteomes" id="UP001597112"/>
    </source>
</evidence>
<protein>
    <submittedName>
        <fullName evidence="7">NfeD family protein</fullName>
    </submittedName>
</protein>
<dbReference type="Proteomes" id="UP001597112">
    <property type="component" value="Unassembled WGS sequence"/>
</dbReference>
<evidence type="ECO:0000256" key="2">
    <source>
        <dbReference type="ARBA" id="ARBA00022692"/>
    </source>
</evidence>
<dbReference type="InterPro" id="IPR052165">
    <property type="entry name" value="Membrane_assoc_protease"/>
</dbReference>
<dbReference type="Pfam" id="PF01957">
    <property type="entry name" value="NfeD"/>
    <property type="match status" value="1"/>
</dbReference>
<evidence type="ECO:0000256" key="1">
    <source>
        <dbReference type="ARBA" id="ARBA00004141"/>
    </source>
</evidence>
<evidence type="ECO:0000256" key="5">
    <source>
        <dbReference type="SAM" id="Phobius"/>
    </source>
</evidence>
<evidence type="ECO:0000256" key="4">
    <source>
        <dbReference type="ARBA" id="ARBA00023136"/>
    </source>
</evidence>
<dbReference type="PANTHER" id="PTHR33507:SF3">
    <property type="entry name" value="INNER MEMBRANE PROTEIN YBBJ"/>
    <property type="match status" value="1"/>
</dbReference>
<proteinExistence type="predicted"/>